<gene>
    <name evidence="1" type="ORF">HanXRQr2_Chr11g0511411</name>
</gene>
<comment type="caution">
    <text evidence="1">The sequence shown here is derived from an EMBL/GenBank/DDBJ whole genome shotgun (WGS) entry which is preliminary data.</text>
</comment>
<dbReference type="EMBL" id="MNCJ02000326">
    <property type="protein sequence ID" value="KAF5783743.1"/>
    <property type="molecule type" value="Genomic_DNA"/>
</dbReference>
<organism evidence="1 2">
    <name type="scientific">Helianthus annuus</name>
    <name type="common">Common sunflower</name>
    <dbReference type="NCBI Taxonomy" id="4232"/>
    <lineage>
        <taxon>Eukaryota</taxon>
        <taxon>Viridiplantae</taxon>
        <taxon>Streptophyta</taxon>
        <taxon>Embryophyta</taxon>
        <taxon>Tracheophyta</taxon>
        <taxon>Spermatophyta</taxon>
        <taxon>Magnoliopsida</taxon>
        <taxon>eudicotyledons</taxon>
        <taxon>Gunneridae</taxon>
        <taxon>Pentapetalae</taxon>
        <taxon>asterids</taxon>
        <taxon>campanulids</taxon>
        <taxon>Asterales</taxon>
        <taxon>Asteraceae</taxon>
        <taxon>Asteroideae</taxon>
        <taxon>Heliantheae alliance</taxon>
        <taxon>Heliantheae</taxon>
        <taxon>Helianthus</taxon>
    </lineage>
</organism>
<dbReference type="Gramene" id="mRNA:HanXRQr2_Chr11g0511411">
    <property type="protein sequence ID" value="mRNA:HanXRQr2_Chr11g0511411"/>
    <property type="gene ID" value="HanXRQr2_Chr11g0511411"/>
</dbReference>
<proteinExistence type="predicted"/>
<dbReference type="Proteomes" id="UP000215914">
    <property type="component" value="Unassembled WGS sequence"/>
</dbReference>
<protein>
    <submittedName>
        <fullName evidence="1">Uncharacterized protein</fullName>
    </submittedName>
</protein>
<reference evidence="1" key="1">
    <citation type="journal article" date="2017" name="Nature">
        <title>The sunflower genome provides insights into oil metabolism, flowering and Asterid evolution.</title>
        <authorList>
            <person name="Badouin H."/>
            <person name="Gouzy J."/>
            <person name="Grassa C.J."/>
            <person name="Murat F."/>
            <person name="Staton S.E."/>
            <person name="Cottret L."/>
            <person name="Lelandais-Briere C."/>
            <person name="Owens G.L."/>
            <person name="Carrere S."/>
            <person name="Mayjonade B."/>
            <person name="Legrand L."/>
            <person name="Gill N."/>
            <person name="Kane N.C."/>
            <person name="Bowers J.E."/>
            <person name="Hubner S."/>
            <person name="Bellec A."/>
            <person name="Berard A."/>
            <person name="Berges H."/>
            <person name="Blanchet N."/>
            <person name="Boniface M.C."/>
            <person name="Brunel D."/>
            <person name="Catrice O."/>
            <person name="Chaidir N."/>
            <person name="Claudel C."/>
            <person name="Donnadieu C."/>
            <person name="Faraut T."/>
            <person name="Fievet G."/>
            <person name="Helmstetter N."/>
            <person name="King M."/>
            <person name="Knapp S.J."/>
            <person name="Lai Z."/>
            <person name="Le Paslier M.C."/>
            <person name="Lippi Y."/>
            <person name="Lorenzon L."/>
            <person name="Mandel J.R."/>
            <person name="Marage G."/>
            <person name="Marchand G."/>
            <person name="Marquand E."/>
            <person name="Bret-Mestries E."/>
            <person name="Morien E."/>
            <person name="Nambeesan S."/>
            <person name="Nguyen T."/>
            <person name="Pegot-Espagnet P."/>
            <person name="Pouilly N."/>
            <person name="Raftis F."/>
            <person name="Sallet E."/>
            <person name="Schiex T."/>
            <person name="Thomas J."/>
            <person name="Vandecasteele C."/>
            <person name="Vares D."/>
            <person name="Vear F."/>
            <person name="Vautrin S."/>
            <person name="Crespi M."/>
            <person name="Mangin B."/>
            <person name="Burke J.M."/>
            <person name="Salse J."/>
            <person name="Munos S."/>
            <person name="Vincourt P."/>
            <person name="Rieseberg L.H."/>
            <person name="Langlade N.B."/>
        </authorList>
    </citation>
    <scope>NUCLEOTIDE SEQUENCE</scope>
    <source>
        <tissue evidence="1">Leaves</tissue>
    </source>
</reference>
<evidence type="ECO:0000313" key="1">
    <source>
        <dbReference type="EMBL" id="KAF5783743.1"/>
    </source>
</evidence>
<reference evidence="1" key="2">
    <citation type="submission" date="2020-06" db="EMBL/GenBank/DDBJ databases">
        <title>Helianthus annuus Genome sequencing and assembly Release 2.</title>
        <authorList>
            <person name="Gouzy J."/>
            <person name="Langlade N."/>
            <person name="Munos S."/>
        </authorList>
    </citation>
    <scope>NUCLEOTIDE SEQUENCE</scope>
    <source>
        <tissue evidence="1">Leaves</tissue>
    </source>
</reference>
<evidence type="ECO:0000313" key="2">
    <source>
        <dbReference type="Proteomes" id="UP000215914"/>
    </source>
</evidence>
<accession>A0A9K3N278</accession>
<name>A0A9K3N278_HELAN</name>
<sequence length="56" mass="6557">MSTWTRAWKGNGSKVNTEAMHELGHTRFIRISSTTNEEKRAWIELIARIVRERTVT</sequence>
<keyword evidence="2" id="KW-1185">Reference proteome</keyword>
<dbReference type="AlphaFoldDB" id="A0A9K3N278"/>